<sequence>MFTRVKNKKLDESSRNWMKRHLNDPYVAKARADGYRARAAYKLIELNDEFHFLKRGMRVIDLGAAPGGWAQVVVQRGASAVVGVDLLPIEPLPGAIFFELDLLDDKTPAIVMDALGGRPDLVLSDMAANTTGHARTDQIRTGALADAAADFALAHLAPGGTFVTKAFQGGLDTALLTRLKQGFATVKHAKPPASRAESSEVYVVAMGRKA</sequence>
<dbReference type="InParanoid" id="A0A1B1AMW3"/>
<comment type="similarity">
    <text evidence="11">Belongs to the class I-like SAM-binding methyltransferase superfamily. RNA methyltransferase RlmE family.</text>
</comment>
<keyword evidence="11" id="KW-0963">Cytoplasm</keyword>
<dbReference type="Gene3D" id="3.40.50.150">
    <property type="entry name" value="Vaccinia Virus protein VP39"/>
    <property type="match status" value="1"/>
</dbReference>
<dbReference type="PANTHER" id="PTHR10920:SF18">
    <property type="entry name" value="RRNA METHYLTRANSFERASE 2, MITOCHONDRIAL"/>
    <property type="match status" value="1"/>
</dbReference>
<evidence type="ECO:0000256" key="5">
    <source>
        <dbReference type="ARBA" id="ARBA00037569"/>
    </source>
</evidence>
<dbReference type="InterPro" id="IPR050082">
    <property type="entry name" value="RNA_methyltr_RlmE"/>
</dbReference>
<comment type="subcellular location">
    <subcellularLocation>
        <location evidence="11">Cytoplasm</location>
    </subcellularLocation>
</comment>
<feature type="binding site" evidence="11">
    <location>
        <position position="69"/>
    </location>
    <ligand>
        <name>S-adenosyl-L-methionine</name>
        <dbReference type="ChEBI" id="CHEBI:59789"/>
    </ligand>
</feature>
<evidence type="ECO:0000256" key="7">
    <source>
        <dbReference type="ARBA" id="ARBA00041129"/>
    </source>
</evidence>
<dbReference type="HAMAP" id="MF_01547">
    <property type="entry name" value="RNA_methyltr_E"/>
    <property type="match status" value="1"/>
</dbReference>
<comment type="catalytic activity">
    <reaction evidence="10 11">
        <text>uridine(2552) in 23S rRNA + S-adenosyl-L-methionine = 2'-O-methyluridine(2552) in 23S rRNA + S-adenosyl-L-homocysteine + H(+)</text>
        <dbReference type="Rhea" id="RHEA:42720"/>
        <dbReference type="Rhea" id="RHEA-COMP:10202"/>
        <dbReference type="Rhea" id="RHEA-COMP:10203"/>
        <dbReference type="ChEBI" id="CHEBI:15378"/>
        <dbReference type="ChEBI" id="CHEBI:57856"/>
        <dbReference type="ChEBI" id="CHEBI:59789"/>
        <dbReference type="ChEBI" id="CHEBI:65315"/>
        <dbReference type="ChEBI" id="CHEBI:74478"/>
        <dbReference type="EC" id="2.1.1.166"/>
    </reaction>
</comment>
<keyword evidence="15" id="KW-1185">Reference proteome</keyword>
<dbReference type="EMBL" id="CP013244">
    <property type="protein sequence ID" value="ANP47912.1"/>
    <property type="molecule type" value="Genomic_DNA"/>
</dbReference>
<evidence type="ECO:0000256" key="1">
    <source>
        <dbReference type="ARBA" id="ARBA00022552"/>
    </source>
</evidence>
<evidence type="ECO:0000313" key="15">
    <source>
        <dbReference type="Proteomes" id="UP000092498"/>
    </source>
</evidence>
<reference evidence="14 15" key="1">
    <citation type="submission" date="2015-11" db="EMBL/GenBank/DDBJ databases">
        <title>Whole-Genome Sequence of Candidatus Oderbacter manganicum from the National Park Lower Oder Valley, Germany.</title>
        <authorList>
            <person name="Braun B."/>
            <person name="Liere K."/>
            <person name="Szewzyk U."/>
        </authorList>
    </citation>
    <scope>NUCLEOTIDE SEQUENCE [LARGE SCALE GENOMIC DNA]</scope>
    <source>
        <strain evidence="14 15">OTSz_A_272</strain>
    </source>
</reference>
<evidence type="ECO:0000256" key="8">
    <source>
        <dbReference type="ARBA" id="ARBA00041995"/>
    </source>
</evidence>
<dbReference type="InterPro" id="IPR029063">
    <property type="entry name" value="SAM-dependent_MTases_sf"/>
</dbReference>
<proteinExistence type="inferred from homology"/>
<dbReference type="InterPro" id="IPR002877">
    <property type="entry name" value="RNA_MeTrfase_FtsJ_dom"/>
</dbReference>
<evidence type="ECO:0000256" key="10">
    <source>
        <dbReference type="ARBA" id="ARBA00048970"/>
    </source>
</evidence>
<dbReference type="STRING" id="1759059.ATE48_02340"/>
<keyword evidence="4 11" id="KW-0949">S-adenosyl-L-methionine</keyword>
<keyword evidence="1 11" id="KW-0698">rRNA processing</keyword>
<name>A0A1B1AMW3_9PROT</name>
<evidence type="ECO:0000256" key="3">
    <source>
        <dbReference type="ARBA" id="ARBA00022679"/>
    </source>
</evidence>
<dbReference type="PIRSF" id="PIRSF005461">
    <property type="entry name" value="23S_rRNA_mtase"/>
    <property type="match status" value="1"/>
</dbReference>
<dbReference type="GO" id="GO:0008650">
    <property type="term" value="F:rRNA (uridine-2'-O-)-methyltransferase activity"/>
    <property type="evidence" value="ECO:0007669"/>
    <property type="project" value="UniProtKB-UniRule"/>
</dbReference>
<dbReference type="FunCoup" id="A0A1B1AMW3">
    <property type="interactions" value="451"/>
</dbReference>
<evidence type="ECO:0000256" key="6">
    <source>
        <dbReference type="ARBA" id="ARBA00038861"/>
    </source>
</evidence>
<dbReference type="Pfam" id="PF01728">
    <property type="entry name" value="FtsJ"/>
    <property type="match status" value="1"/>
</dbReference>
<dbReference type="GO" id="GO:0005737">
    <property type="term" value="C:cytoplasm"/>
    <property type="evidence" value="ECO:0007669"/>
    <property type="project" value="UniProtKB-SubCell"/>
</dbReference>
<feature type="domain" description="Ribosomal RNA methyltransferase FtsJ" evidence="13">
    <location>
        <begin position="35"/>
        <end position="208"/>
    </location>
</feature>
<comment type="function">
    <text evidence="5 11">Specifically methylates the uridine in position 2552 of 23S rRNA at the 2'-O position of the ribose in the fully assembled 50S ribosomal subunit.</text>
</comment>
<dbReference type="EC" id="2.1.1.166" evidence="6 11"/>
<evidence type="ECO:0000256" key="2">
    <source>
        <dbReference type="ARBA" id="ARBA00022603"/>
    </source>
</evidence>
<organism evidence="14 15">
    <name type="scientific">Candidatus Viadribacter manganicus</name>
    <dbReference type="NCBI Taxonomy" id="1759059"/>
    <lineage>
        <taxon>Bacteria</taxon>
        <taxon>Pseudomonadati</taxon>
        <taxon>Pseudomonadota</taxon>
        <taxon>Alphaproteobacteria</taxon>
        <taxon>Hyphomonadales</taxon>
        <taxon>Hyphomonadaceae</taxon>
        <taxon>Candidatus Viadribacter</taxon>
    </lineage>
</organism>
<gene>
    <name evidence="11" type="primary">rlmE</name>
    <name evidence="11" type="synonym">ftsJ</name>
    <name evidence="11" type="synonym">rrmJ</name>
    <name evidence="14" type="ORF">ATE48_02340</name>
</gene>
<evidence type="ECO:0000259" key="13">
    <source>
        <dbReference type="Pfam" id="PF01728"/>
    </source>
</evidence>
<evidence type="ECO:0000256" key="4">
    <source>
        <dbReference type="ARBA" id="ARBA00022691"/>
    </source>
</evidence>
<protein>
    <recommendedName>
        <fullName evidence="7 11">Ribosomal RNA large subunit methyltransferase E</fullName>
        <ecNumber evidence="6 11">2.1.1.166</ecNumber>
    </recommendedName>
    <alternativeName>
        <fullName evidence="9 11">23S rRNA Um2552 methyltransferase</fullName>
    </alternativeName>
    <alternativeName>
        <fullName evidence="8 11">rRNA (uridine-2'-O-)-methyltransferase</fullName>
    </alternativeName>
</protein>
<feature type="binding site" evidence="11">
    <location>
        <position position="67"/>
    </location>
    <ligand>
        <name>S-adenosyl-L-methionine</name>
        <dbReference type="ChEBI" id="CHEBI:59789"/>
    </ligand>
</feature>
<dbReference type="RefSeq" id="WP_066774514.1">
    <property type="nucleotide sequence ID" value="NZ_CP013244.1"/>
</dbReference>
<feature type="binding site" evidence="11">
    <location>
        <position position="101"/>
    </location>
    <ligand>
        <name>S-adenosyl-L-methionine</name>
        <dbReference type="ChEBI" id="CHEBI:59789"/>
    </ligand>
</feature>
<evidence type="ECO:0000256" key="9">
    <source>
        <dbReference type="ARBA" id="ARBA00042745"/>
    </source>
</evidence>
<dbReference type="AlphaFoldDB" id="A0A1B1AMW3"/>
<feature type="binding site" evidence="11">
    <location>
        <position position="85"/>
    </location>
    <ligand>
        <name>S-adenosyl-L-methionine</name>
        <dbReference type="ChEBI" id="CHEBI:59789"/>
    </ligand>
</feature>
<evidence type="ECO:0000313" key="14">
    <source>
        <dbReference type="EMBL" id="ANP47912.1"/>
    </source>
</evidence>
<feature type="active site" description="Proton acceptor" evidence="11 12">
    <location>
        <position position="165"/>
    </location>
</feature>
<dbReference type="SUPFAM" id="SSF53335">
    <property type="entry name" value="S-adenosyl-L-methionine-dependent methyltransferases"/>
    <property type="match status" value="1"/>
</dbReference>
<evidence type="ECO:0000256" key="11">
    <source>
        <dbReference type="HAMAP-Rule" id="MF_01547"/>
    </source>
</evidence>
<dbReference type="Proteomes" id="UP000092498">
    <property type="component" value="Chromosome"/>
</dbReference>
<keyword evidence="3 11" id="KW-0808">Transferase</keyword>
<dbReference type="OrthoDB" id="9790080at2"/>
<dbReference type="InterPro" id="IPR015507">
    <property type="entry name" value="rRNA-MeTfrase_E"/>
</dbReference>
<dbReference type="PANTHER" id="PTHR10920">
    <property type="entry name" value="RIBOSOMAL RNA METHYLTRANSFERASE"/>
    <property type="match status" value="1"/>
</dbReference>
<keyword evidence="2 11" id="KW-0489">Methyltransferase</keyword>
<evidence type="ECO:0000256" key="12">
    <source>
        <dbReference type="PIRSR" id="PIRSR005461-1"/>
    </source>
</evidence>
<accession>A0A1B1AMW3</accession>
<dbReference type="KEGG" id="cbot:ATE48_02340"/>
<feature type="binding site" evidence="11">
    <location>
        <position position="125"/>
    </location>
    <ligand>
        <name>S-adenosyl-L-methionine</name>
        <dbReference type="ChEBI" id="CHEBI:59789"/>
    </ligand>
</feature>